<name>A0ABT3T2Z9_9GAMM</name>
<sequence>MLNHDATRLCRVFEACFFDEFNTVLIGGANEPLYQPLDKAHVHHTVYYRHDYFASALHETAHWCLAGAARRQELDFGYWYSGDDRSAAQQQVFESVEYKPQALEWIFSRACHWRFRVSLDNLTLSRQSLLDSAAFQAAIVKQARFWRDAGLPERANRFYSALCAEFDNCLPLHKLQLNLSDFD</sequence>
<organism evidence="1 2">
    <name type="scientific">Candidatus Marimicrobium litorale</name>
    <dbReference type="NCBI Taxonomy" id="2518991"/>
    <lineage>
        <taxon>Bacteria</taxon>
        <taxon>Pseudomonadati</taxon>
        <taxon>Pseudomonadota</taxon>
        <taxon>Gammaproteobacteria</taxon>
        <taxon>Cellvibrionales</taxon>
        <taxon>Halieaceae</taxon>
        <taxon>Marimicrobium</taxon>
    </lineage>
</organism>
<reference evidence="1" key="1">
    <citation type="submission" date="2019-02" db="EMBL/GenBank/DDBJ databases">
        <authorList>
            <person name="Li S.-H."/>
        </authorList>
    </citation>
    <scope>NUCLEOTIDE SEQUENCE</scope>
    <source>
        <strain evidence="1">IMCC11814</strain>
    </source>
</reference>
<gene>
    <name evidence="1" type="ORF">EYC82_04185</name>
</gene>
<dbReference type="InterPro" id="IPR007411">
    <property type="entry name" value="EpmC"/>
</dbReference>
<protein>
    <submittedName>
        <fullName evidence="1">Transporting ATPase</fullName>
    </submittedName>
</protein>
<dbReference type="EMBL" id="SHNO01000001">
    <property type="protein sequence ID" value="MCX2976545.1"/>
    <property type="molecule type" value="Genomic_DNA"/>
</dbReference>
<evidence type="ECO:0000313" key="1">
    <source>
        <dbReference type="EMBL" id="MCX2976545.1"/>
    </source>
</evidence>
<proteinExistence type="predicted"/>
<dbReference type="Pfam" id="PF04315">
    <property type="entry name" value="EpmC"/>
    <property type="match status" value="1"/>
</dbReference>
<dbReference type="Proteomes" id="UP001143304">
    <property type="component" value="Unassembled WGS sequence"/>
</dbReference>
<keyword evidence="2" id="KW-1185">Reference proteome</keyword>
<comment type="caution">
    <text evidence="1">The sequence shown here is derived from an EMBL/GenBank/DDBJ whole genome shotgun (WGS) entry which is preliminary data.</text>
</comment>
<accession>A0ABT3T2Z9</accession>
<evidence type="ECO:0000313" key="2">
    <source>
        <dbReference type="Proteomes" id="UP001143304"/>
    </source>
</evidence>